<evidence type="ECO:0000256" key="1">
    <source>
        <dbReference type="SAM" id="Coils"/>
    </source>
</evidence>
<feature type="coiled-coil region" evidence="1">
    <location>
        <begin position="76"/>
        <end position="103"/>
    </location>
</feature>
<gene>
    <name evidence="3" type="ORF">M9458_015888</name>
</gene>
<dbReference type="EMBL" id="JAMKFB020000007">
    <property type="protein sequence ID" value="KAL0188789.1"/>
    <property type="molecule type" value="Genomic_DNA"/>
</dbReference>
<protein>
    <submittedName>
        <fullName evidence="3">Uncharacterized protein</fullName>
    </submittedName>
</protein>
<dbReference type="Proteomes" id="UP001529510">
    <property type="component" value="Unassembled WGS sequence"/>
</dbReference>
<feature type="region of interest" description="Disordered" evidence="2">
    <location>
        <begin position="20"/>
        <end position="49"/>
    </location>
</feature>
<dbReference type="Gene3D" id="1.20.5.340">
    <property type="match status" value="1"/>
</dbReference>
<keyword evidence="1" id="KW-0175">Coiled coil</keyword>
<name>A0ABD0QRG2_CIRMR</name>
<comment type="caution">
    <text evidence="3">The sequence shown here is derived from an EMBL/GenBank/DDBJ whole genome shotgun (WGS) entry which is preliminary data.</text>
</comment>
<accession>A0ABD0QRG2</accession>
<evidence type="ECO:0000313" key="4">
    <source>
        <dbReference type="Proteomes" id="UP001529510"/>
    </source>
</evidence>
<sequence length="218" mass="24671">MDSSLSLGACVTVDFESDSGALVPLPETPLKEPKHKNGRNDDDDCEEDLQSPLPTVIITSLKSVINERADILDKGMEKVKMSVEFLTEELKDVKGKVERVDKRVTTVEKRFGALENKVQDLSRYQRRWNLRLCGLPEQPGENVRQKVLDICEAVIPTFAGKTHEFVDVVHRLGKMRSEDGLSSGQKPLRHYSTVHEASLLRRALESCRELPFIWQNTT</sequence>
<evidence type="ECO:0000256" key="2">
    <source>
        <dbReference type="SAM" id="MobiDB-lite"/>
    </source>
</evidence>
<reference evidence="3 4" key="1">
    <citation type="submission" date="2024-05" db="EMBL/GenBank/DDBJ databases">
        <title>Genome sequencing and assembly of Indian major carp, Cirrhinus mrigala (Hamilton, 1822).</title>
        <authorList>
            <person name="Mohindra V."/>
            <person name="Chowdhury L.M."/>
            <person name="Lal K."/>
            <person name="Jena J.K."/>
        </authorList>
    </citation>
    <scope>NUCLEOTIDE SEQUENCE [LARGE SCALE GENOMIC DNA]</scope>
    <source>
        <strain evidence="3">CM1030</strain>
        <tissue evidence="3">Blood</tissue>
    </source>
</reference>
<keyword evidence="4" id="KW-1185">Reference proteome</keyword>
<proteinExistence type="predicted"/>
<evidence type="ECO:0000313" key="3">
    <source>
        <dbReference type="EMBL" id="KAL0188789.1"/>
    </source>
</evidence>
<organism evidence="3 4">
    <name type="scientific">Cirrhinus mrigala</name>
    <name type="common">Mrigala</name>
    <dbReference type="NCBI Taxonomy" id="683832"/>
    <lineage>
        <taxon>Eukaryota</taxon>
        <taxon>Metazoa</taxon>
        <taxon>Chordata</taxon>
        <taxon>Craniata</taxon>
        <taxon>Vertebrata</taxon>
        <taxon>Euteleostomi</taxon>
        <taxon>Actinopterygii</taxon>
        <taxon>Neopterygii</taxon>
        <taxon>Teleostei</taxon>
        <taxon>Ostariophysi</taxon>
        <taxon>Cypriniformes</taxon>
        <taxon>Cyprinidae</taxon>
        <taxon>Labeoninae</taxon>
        <taxon>Labeonini</taxon>
        <taxon>Cirrhinus</taxon>
    </lineage>
</organism>
<dbReference type="AlphaFoldDB" id="A0ABD0QRG2"/>